<evidence type="ECO:0000256" key="8">
    <source>
        <dbReference type="ARBA" id="ARBA00022989"/>
    </source>
</evidence>
<dbReference type="InterPro" id="IPR045863">
    <property type="entry name" value="CorA_TM1_TM2"/>
</dbReference>
<dbReference type="Proteomes" id="UP001596037">
    <property type="component" value="Unassembled WGS sequence"/>
</dbReference>
<evidence type="ECO:0000313" key="13">
    <source>
        <dbReference type="EMBL" id="MFC5497117.1"/>
    </source>
</evidence>
<keyword evidence="4" id="KW-1003">Cell membrane</keyword>
<accession>A0ABW0NDM5</accession>
<evidence type="ECO:0000256" key="6">
    <source>
        <dbReference type="ARBA" id="ARBA00022692"/>
    </source>
</evidence>
<dbReference type="Pfam" id="PF01544">
    <property type="entry name" value="CorA"/>
    <property type="match status" value="1"/>
</dbReference>
<reference evidence="14" key="1">
    <citation type="journal article" date="2019" name="Int. J. Syst. Evol. Microbiol.">
        <title>The Global Catalogue of Microorganisms (GCM) 10K type strain sequencing project: providing services to taxonomists for standard genome sequencing and annotation.</title>
        <authorList>
            <consortium name="The Broad Institute Genomics Platform"/>
            <consortium name="The Broad Institute Genome Sequencing Center for Infectious Disease"/>
            <person name="Wu L."/>
            <person name="Ma J."/>
        </authorList>
    </citation>
    <scope>NUCLEOTIDE SEQUENCE [LARGE SCALE GENOMIC DNA]</scope>
    <source>
        <strain evidence="14">CCUG 57401</strain>
    </source>
</reference>
<keyword evidence="5" id="KW-0997">Cell inner membrane</keyword>
<name>A0ABW0NDM5_9BURK</name>
<gene>
    <name evidence="13" type="ORF">ACFPOE_06200</name>
</gene>
<feature type="transmembrane region" description="Helical" evidence="12">
    <location>
        <begin position="305"/>
        <end position="324"/>
    </location>
</feature>
<evidence type="ECO:0000256" key="7">
    <source>
        <dbReference type="ARBA" id="ARBA00022833"/>
    </source>
</evidence>
<keyword evidence="6 12" id="KW-0812">Transmembrane</keyword>
<evidence type="ECO:0000256" key="5">
    <source>
        <dbReference type="ARBA" id="ARBA00022519"/>
    </source>
</evidence>
<sequence length="367" mass="41881">MQIVEFGGGTLRFLEAIPERPPADGFIWVYLERESLRSHLASLQHAAQRLGGSALLDLHLQDLENRAHPSYYDYTSIYDVVIFRRLATAQEVDLELQGDGTKLDPDAALPSFQRIRTRAVGFVAFDRLLITVHPGGCYTARSFVERYLSDAVQNDGAAGGRNRLPSSPSDLMLRMVNVMVDSYLELRKKLSAEMDSWQRELLRPDSRQANWNALLLARSELHQLEDLCEEQNDAMQEWLDTAREQPSATLAPAERDGLLARARDVIEHVQRVVHHVRRMEQGAESAVQIHFAAQSHRTNEIMRTLTALTAVFLPLNLITGFFGMNFEYLPLIHSEHAMWVILGMMLWVAMFVLLVFWRKRYLARAGR</sequence>
<dbReference type="PANTHER" id="PTHR46494">
    <property type="entry name" value="CORA FAMILY METAL ION TRANSPORTER (EUROFUNG)"/>
    <property type="match status" value="1"/>
</dbReference>
<evidence type="ECO:0000256" key="4">
    <source>
        <dbReference type="ARBA" id="ARBA00022475"/>
    </source>
</evidence>
<evidence type="ECO:0000256" key="12">
    <source>
        <dbReference type="SAM" id="Phobius"/>
    </source>
</evidence>
<keyword evidence="7" id="KW-0862">Zinc</keyword>
<feature type="transmembrane region" description="Helical" evidence="12">
    <location>
        <begin position="336"/>
        <end position="357"/>
    </location>
</feature>
<comment type="similarity">
    <text evidence="2">Belongs to the CorA metal ion transporter (MIT) (TC 1.A.35) family.</text>
</comment>
<comment type="subcellular location">
    <subcellularLocation>
        <location evidence="1">Cell membrane</location>
        <topology evidence="1">Multi-pass membrane protein</topology>
    </subcellularLocation>
</comment>
<evidence type="ECO:0000256" key="3">
    <source>
        <dbReference type="ARBA" id="ARBA00022448"/>
    </source>
</evidence>
<keyword evidence="9" id="KW-0406">Ion transport</keyword>
<dbReference type="SUPFAM" id="SSF143865">
    <property type="entry name" value="CorA soluble domain-like"/>
    <property type="match status" value="1"/>
</dbReference>
<keyword evidence="8 12" id="KW-1133">Transmembrane helix</keyword>
<dbReference type="SUPFAM" id="SSF144083">
    <property type="entry name" value="Magnesium transport protein CorA, transmembrane region"/>
    <property type="match status" value="1"/>
</dbReference>
<evidence type="ECO:0000313" key="14">
    <source>
        <dbReference type="Proteomes" id="UP001596037"/>
    </source>
</evidence>
<keyword evidence="14" id="KW-1185">Reference proteome</keyword>
<organism evidence="13 14">
    <name type="scientific">Caenimonas terrae</name>
    <dbReference type="NCBI Taxonomy" id="696074"/>
    <lineage>
        <taxon>Bacteria</taxon>
        <taxon>Pseudomonadati</taxon>
        <taxon>Pseudomonadota</taxon>
        <taxon>Betaproteobacteria</taxon>
        <taxon>Burkholderiales</taxon>
        <taxon>Comamonadaceae</taxon>
        <taxon>Caenimonas</taxon>
    </lineage>
</organism>
<keyword evidence="10 12" id="KW-0472">Membrane</keyword>
<feature type="coiled-coil region" evidence="11">
    <location>
        <begin position="180"/>
        <end position="241"/>
    </location>
</feature>
<dbReference type="EMBL" id="JBHSMF010000005">
    <property type="protein sequence ID" value="MFC5497117.1"/>
    <property type="molecule type" value="Genomic_DNA"/>
</dbReference>
<evidence type="ECO:0000256" key="10">
    <source>
        <dbReference type="ARBA" id="ARBA00023136"/>
    </source>
</evidence>
<protein>
    <submittedName>
        <fullName evidence="13">Magnesium transporter CorA family protein</fullName>
    </submittedName>
</protein>
<keyword evidence="11" id="KW-0175">Coiled coil</keyword>
<proteinExistence type="inferred from homology"/>
<evidence type="ECO:0000256" key="11">
    <source>
        <dbReference type="SAM" id="Coils"/>
    </source>
</evidence>
<dbReference type="InterPro" id="IPR002523">
    <property type="entry name" value="MgTranspt_CorA/ZnTranspt_ZntB"/>
</dbReference>
<dbReference type="InterPro" id="IPR045861">
    <property type="entry name" value="CorA_cytoplasmic_dom"/>
</dbReference>
<evidence type="ECO:0000256" key="2">
    <source>
        <dbReference type="ARBA" id="ARBA00009765"/>
    </source>
</evidence>
<comment type="caution">
    <text evidence="13">The sequence shown here is derived from an EMBL/GenBank/DDBJ whole genome shotgun (WGS) entry which is preliminary data.</text>
</comment>
<dbReference type="Gene3D" id="1.20.58.340">
    <property type="entry name" value="Magnesium transport protein CorA, transmembrane region"/>
    <property type="match status" value="2"/>
</dbReference>
<evidence type="ECO:0000256" key="9">
    <source>
        <dbReference type="ARBA" id="ARBA00023065"/>
    </source>
</evidence>
<keyword evidence="3" id="KW-0813">Transport</keyword>
<evidence type="ECO:0000256" key="1">
    <source>
        <dbReference type="ARBA" id="ARBA00004651"/>
    </source>
</evidence>
<dbReference type="CDD" id="cd12822">
    <property type="entry name" value="TmCorA-like"/>
    <property type="match status" value="1"/>
</dbReference>
<dbReference type="RefSeq" id="WP_376849146.1">
    <property type="nucleotide sequence ID" value="NZ_JBHSMF010000005.1"/>
</dbReference>
<dbReference type="PANTHER" id="PTHR46494:SF3">
    <property type="entry name" value="ZINC TRANSPORT PROTEIN ZNTB"/>
    <property type="match status" value="1"/>
</dbReference>